<sequence>MQVSRFTDLGLRALMMLATAESGTRMTTAELALRLEASETHLAKAISRLSGTGVIASRRGRTGGLTLTEEGRTRPIGSIVRELEGVGAVVDCSTCPLRGNCRLKSVLDRAEQAFLAVLDEVCLSDLVDSPTGPVLLTLLSGPPGDRGPAAPLTERAGPDCGRPASVS</sequence>
<dbReference type="Gene3D" id="1.10.10.10">
    <property type="entry name" value="Winged helix-like DNA-binding domain superfamily/Winged helix DNA-binding domain"/>
    <property type="match status" value="1"/>
</dbReference>
<dbReference type="SUPFAM" id="SSF46785">
    <property type="entry name" value="Winged helix' DNA-binding domain"/>
    <property type="match status" value="1"/>
</dbReference>
<reference evidence="5" key="1">
    <citation type="journal article" date="2019" name="Int. J. Syst. Evol. Microbiol.">
        <title>The Global Catalogue of Microorganisms (GCM) 10K type strain sequencing project: providing services to taxonomists for standard genome sequencing and annotation.</title>
        <authorList>
            <consortium name="The Broad Institute Genomics Platform"/>
            <consortium name="The Broad Institute Genome Sequencing Center for Infectious Disease"/>
            <person name="Wu L."/>
            <person name="Ma J."/>
        </authorList>
    </citation>
    <scope>NUCLEOTIDE SEQUENCE [LARGE SCALE GENOMIC DNA]</scope>
    <source>
        <strain evidence="5">JCM 17808</strain>
    </source>
</reference>
<name>A0ABP8J718_9MICO</name>
<dbReference type="NCBIfam" id="TIGR00738">
    <property type="entry name" value="rrf2_super"/>
    <property type="match status" value="1"/>
</dbReference>
<proteinExistence type="predicted"/>
<dbReference type="Pfam" id="PF02082">
    <property type="entry name" value="Rrf2"/>
    <property type="match status" value="1"/>
</dbReference>
<dbReference type="PROSITE" id="PS51197">
    <property type="entry name" value="HTH_RRF2_2"/>
    <property type="match status" value="1"/>
</dbReference>
<dbReference type="InterPro" id="IPR000944">
    <property type="entry name" value="Tscrpt_reg_Rrf2"/>
</dbReference>
<evidence type="ECO:0000313" key="4">
    <source>
        <dbReference type="EMBL" id="GAA4385908.1"/>
    </source>
</evidence>
<dbReference type="PANTHER" id="PTHR33221">
    <property type="entry name" value="WINGED HELIX-TURN-HELIX TRANSCRIPTIONAL REGULATOR, RRF2 FAMILY"/>
    <property type="match status" value="1"/>
</dbReference>
<gene>
    <name evidence="4" type="primary">nsrR</name>
    <name evidence="4" type="ORF">GCM10023167_08270</name>
</gene>
<dbReference type="InterPro" id="IPR036388">
    <property type="entry name" value="WH-like_DNA-bd_sf"/>
</dbReference>
<dbReference type="Proteomes" id="UP001500642">
    <property type="component" value="Unassembled WGS sequence"/>
</dbReference>
<evidence type="ECO:0000256" key="3">
    <source>
        <dbReference type="SAM" id="MobiDB-lite"/>
    </source>
</evidence>
<comment type="cofactor">
    <cofactor evidence="2">
        <name>[2Fe-2S] cluster</name>
        <dbReference type="ChEBI" id="CHEBI:190135"/>
    </cofactor>
</comment>
<comment type="caution">
    <text evidence="4">The sequence shown here is derived from an EMBL/GenBank/DDBJ whole genome shotgun (WGS) entry which is preliminary data.</text>
</comment>
<feature type="region of interest" description="Disordered" evidence="3">
    <location>
        <begin position="139"/>
        <end position="167"/>
    </location>
</feature>
<dbReference type="PANTHER" id="PTHR33221:SF4">
    <property type="entry name" value="HTH-TYPE TRANSCRIPTIONAL REPRESSOR NSRR"/>
    <property type="match status" value="1"/>
</dbReference>
<organism evidence="4 5">
    <name type="scientific">Brevibacterium pityocampae</name>
    <dbReference type="NCBI Taxonomy" id="506594"/>
    <lineage>
        <taxon>Bacteria</taxon>
        <taxon>Bacillati</taxon>
        <taxon>Actinomycetota</taxon>
        <taxon>Actinomycetes</taxon>
        <taxon>Micrococcales</taxon>
        <taxon>Brevibacteriaceae</taxon>
        <taxon>Brevibacterium</taxon>
    </lineage>
</organism>
<evidence type="ECO:0000256" key="2">
    <source>
        <dbReference type="ARBA" id="ARBA00034078"/>
    </source>
</evidence>
<evidence type="ECO:0000313" key="5">
    <source>
        <dbReference type="Proteomes" id="UP001500642"/>
    </source>
</evidence>
<keyword evidence="1" id="KW-0238">DNA-binding</keyword>
<dbReference type="InterPro" id="IPR036390">
    <property type="entry name" value="WH_DNA-bd_sf"/>
</dbReference>
<accession>A0ABP8J718</accession>
<keyword evidence="5" id="KW-1185">Reference proteome</keyword>
<protein>
    <submittedName>
        <fullName evidence="4">Nitric oxide-sensing transcriptional repressor NsrR</fullName>
    </submittedName>
</protein>
<evidence type="ECO:0000256" key="1">
    <source>
        <dbReference type="ARBA" id="ARBA00023125"/>
    </source>
</evidence>
<dbReference type="RefSeq" id="WP_345030075.1">
    <property type="nucleotide sequence ID" value="NZ_BAABGL010000003.1"/>
</dbReference>
<dbReference type="EMBL" id="BAABGL010000003">
    <property type="protein sequence ID" value="GAA4385908.1"/>
    <property type="molecule type" value="Genomic_DNA"/>
</dbReference>